<evidence type="ECO:0000313" key="7">
    <source>
        <dbReference type="EMBL" id="KXL53598.1"/>
    </source>
</evidence>
<evidence type="ECO:0000256" key="5">
    <source>
        <dbReference type="SAM" id="Phobius"/>
    </source>
</evidence>
<feature type="domain" description="NlpC/P60" evidence="6">
    <location>
        <begin position="238"/>
        <end position="369"/>
    </location>
</feature>
<gene>
    <name evidence="7" type="ORF">CLNEO_08240</name>
</gene>
<keyword evidence="2" id="KW-0645">Protease</keyword>
<dbReference type="Pfam" id="PF00877">
    <property type="entry name" value="NLPC_P60"/>
    <property type="match status" value="1"/>
</dbReference>
<name>A0A136WGB4_9FIRM</name>
<dbReference type="GO" id="GO:0006508">
    <property type="term" value="P:proteolysis"/>
    <property type="evidence" value="ECO:0007669"/>
    <property type="project" value="UniProtKB-KW"/>
</dbReference>
<dbReference type="InterPro" id="IPR038765">
    <property type="entry name" value="Papain-like_cys_pep_sf"/>
</dbReference>
<evidence type="ECO:0000256" key="2">
    <source>
        <dbReference type="ARBA" id="ARBA00022670"/>
    </source>
</evidence>
<dbReference type="OrthoDB" id="9812962at2"/>
<dbReference type="STRING" id="36847.CLNEO_08240"/>
<keyword evidence="5" id="KW-0472">Membrane</keyword>
<dbReference type="PROSITE" id="PS51935">
    <property type="entry name" value="NLPC_P60"/>
    <property type="match status" value="1"/>
</dbReference>
<dbReference type="InterPro" id="IPR051202">
    <property type="entry name" value="Peptidase_C40"/>
</dbReference>
<accession>A0A136WGB4</accession>
<dbReference type="SUPFAM" id="SSF54001">
    <property type="entry name" value="Cysteine proteinases"/>
    <property type="match status" value="1"/>
</dbReference>
<dbReference type="PANTHER" id="PTHR47053:SF1">
    <property type="entry name" value="MUREIN DD-ENDOPEPTIDASE MEPH-RELATED"/>
    <property type="match status" value="1"/>
</dbReference>
<evidence type="ECO:0000256" key="3">
    <source>
        <dbReference type="ARBA" id="ARBA00022801"/>
    </source>
</evidence>
<protein>
    <submittedName>
        <fullName evidence="7">Putative endopeptidase</fullName>
        <ecNumber evidence="7">3.4.-.-</ecNumber>
    </submittedName>
</protein>
<keyword evidence="4" id="KW-0788">Thiol protease</keyword>
<organism evidence="7 8">
    <name type="scientific">Anaerotignum neopropionicum</name>
    <dbReference type="NCBI Taxonomy" id="36847"/>
    <lineage>
        <taxon>Bacteria</taxon>
        <taxon>Bacillati</taxon>
        <taxon>Bacillota</taxon>
        <taxon>Clostridia</taxon>
        <taxon>Lachnospirales</taxon>
        <taxon>Anaerotignaceae</taxon>
        <taxon>Anaerotignum</taxon>
    </lineage>
</organism>
<keyword evidence="5" id="KW-0812">Transmembrane</keyword>
<dbReference type="AlphaFoldDB" id="A0A136WGB4"/>
<sequence>MSDPTTIGLIAKAAISALSDERLRKGIGWTISAIMSPFILIIVIICGLLSGTANHNNTAIQLSFHGGAISENIPEEYRGQIEDMRNSFTMLEERIEEVNGQMEDGDSLDSIMVKAIFYSLYFASDQPSGVDQGKYIDCFVTYEERTRTIIDADGNEVEETYLVAVPIDTLPEVYTNIETIMGKATTYEDMANANEIYYRIKYGVPAPSEGDGFEEWGDWTHSITPEELEQLYHDLPEGENGSEIVKLAMTRLGDPYSQERRGQGNYTDCSYLTMWSYRQIGIIIPGTAAEQGRFCVNNNLTVSKEDLVPGDLVFWSHKPNGRFMNITHVGVYAGNGKVIDAAYSKGQVVYRDLFDSNKQVLYGRPHILK</sequence>
<comment type="similarity">
    <text evidence="1">Belongs to the peptidase C40 family.</text>
</comment>
<evidence type="ECO:0000256" key="4">
    <source>
        <dbReference type="ARBA" id="ARBA00022807"/>
    </source>
</evidence>
<dbReference type="Proteomes" id="UP000070539">
    <property type="component" value="Unassembled WGS sequence"/>
</dbReference>
<dbReference type="EMBL" id="LRVM01000002">
    <property type="protein sequence ID" value="KXL53598.1"/>
    <property type="molecule type" value="Genomic_DNA"/>
</dbReference>
<evidence type="ECO:0000259" key="6">
    <source>
        <dbReference type="PROSITE" id="PS51935"/>
    </source>
</evidence>
<dbReference type="InterPro" id="IPR000064">
    <property type="entry name" value="NLP_P60_dom"/>
</dbReference>
<keyword evidence="3 7" id="KW-0378">Hydrolase</keyword>
<keyword evidence="5" id="KW-1133">Transmembrane helix</keyword>
<keyword evidence="8" id="KW-1185">Reference proteome</keyword>
<feature type="transmembrane region" description="Helical" evidence="5">
    <location>
        <begin position="27"/>
        <end position="50"/>
    </location>
</feature>
<dbReference type="EC" id="3.4.-.-" evidence="7"/>
<dbReference type="RefSeq" id="WP_066084953.1">
    <property type="nucleotide sequence ID" value="NZ_LRVM01000002.1"/>
</dbReference>
<dbReference type="PATRIC" id="fig|36847.3.peg.976"/>
<evidence type="ECO:0000256" key="1">
    <source>
        <dbReference type="ARBA" id="ARBA00007074"/>
    </source>
</evidence>
<evidence type="ECO:0000313" key="8">
    <source>
        <dbReference type="Proteomes" id="UP000070539"/>
    </source>
</evidence>
<proteinExistence type="inferred from homology"/>
<reference evidence="7 8" key="1">
    <citation type="submission" date="2016-01" db="EMBL/GenBank/DDBJ databases">
        <title>Genome sequence of Clostridium neopropionicum X4, DSM-3847.</title>
        <authorList>
            <person name="Poehlein A."/>
            <person name="Beck M.H."/>
            <person name="Bengelsdorf F.R."/>
            <person name="Daniel R."/>
            <person name="Duerre P."/>
        </authorList>
    </citation>
    <scope>NUCLEOTIDE SEQUENCE [LARGE SCALE GENOMIC DNA]</scope>
    <source>
        <strain evidence="7 8">DSM-3847</strain>
    </source>
</reference>
<dbReference type="GO" id="GO:0008234">
    <property type="term" value="F:cysteine-type peptidase activity"/>
    <property type="evidence" value="ECO:0007669"/>
    <property type="project" value="UniProtKB-KW"/>
</dbReference>
<dbReference type="PANTHER" id="PTHR47053">
    <property type="entry name" value="MUREIN DD-ENDOPEPTIDASE MEPH-RELATED"/>
    <property type="match status" value="1"/>
</dbReference>
<comment type="caution">
    <text evidence="7">The sequence shown here is derived from an EMBL/GenBank/DDBJ whole genome shotgun (WGS) entry which is preliminary data.</text>
</comment>
<dbReference type="Gene3D" id="3.90.1720.10">
    <property type="entry name" value="endopeptidase domain like (from Nostoc punctiforme)"/>
    <property type="match status" value="1"/>
</dbReference>